<evidence type="ECO:0000256" key="10">
    <source>
        <dbReference type="HAMAP-Rule" id="MF_00278"/>
    </source>
</evidence>
<evidence type="ECO:0000256" key="2">
    <source>
        <dbReference type="ARBA" id="ARBA00011152"/>
    </source>
</evidence>
<dbReference type="GO" id="GO:0000105">
    <property type="term" value="P:L-histidine biosynthetic process"/>
    <property type="evidence" value="ECO:0007669"/>
    <property type="project" value="UniProtKB-UniRule"/>
</dbReference>
<feature type="active site" evidence="10 11">
    <location>
        <position position="188"/>
    </location>
</feature>
<dbReference type="SUPFAM" id="SSF52317">
    <property type="entry name" value="Class I glutamine amidotransferase-like"/>
    <property type="match status" value="1"/>
</dbReference>
<dbReference type="GO" id="GO:0005737">
    <property type="term" value="C:cytoplasm"/>
    <property type="evidence" value="ECO:0007669"/>
    <property type="project" value="UniProtKB-SubCell"/>
</dbReference>
<evidence type="ECO:0000313" key="16">
    <source>
        <dbReference type="Proteomes" id="UP000238314"/>
    </source>
</evidence>
<dbReference type="HAMAP" id="MF_00278">
    <property type="entry name" value="HisH"/>
    <property type="match status" value="1"/>
</dbReference>
<dbReference type="STRING" id="551459.SAMN05421796_10820"/>
<feature type="active site" evidence="10 11">
    <location>
        <position position="186"/>
    </location>
</feature>
<dbReference type="UniPathway" id="UPA00031">
    <property type="reaction ID" value="UER00010"/>
</dbReference>
<dbReference type="InterPro" id="IPR017926">
    <property type="entry name" value="GATASE"/>
</dbReference>
<evidence type="ECO:0000256" key="4">
    <source>
        <dbReference type="ARBA" id="ARBA00022801"/>
    </source>
</evidence>
<keyword evidence="6 10" id="KW-0368">Histidine biosynthesis</keyword>
<gene>
    <name evidence="10" type="primary">hisH</name>
    <name evidence="13" type="ORF">B0A70_14510</name>
    <name evidence="14" type="ORF">SAMN05421796_10820</name>
</gene>
<evidence type="ECO:0000313" key="13">
    <source>
        <dbReference type="EMBL" id="PQA90532.1"/>
    </source>
</evidence>
<comment type="catalytic activity">
    <reaction evidence="9 10">
        <text>L-glutamine + H2O = L-glutamate + NH4(+)</text>
        <dbReference type="Rhea" id="RHEA:15889"/>
        <dbReference type="ChEBI" id="CHEBI:15377"/>
        <dbReference type="ChEBI" id="CHEBI:28938"/>
        <dbReference type="ChEBI" id="CHEBI:29985"/>
        <dbReference type="ChEBI" id="CHEBI:58359"/>
        <dbReference type="EC" id="3.5.1.2"/>
    </reaction>
</comment>
<dbReference type="Pfam" id="PF00117">
    <property type="entry name" value="GATase"/>
    <property type="match status" value="1"/>
</dbReference>
<evidence type="ECO:0000313" key="15">
    <source>
        <dbReference type="Proteomes" id="UP000186246"/>
    </source>
</evidence>
<keyword evidence="16" id="KW-1185">Reference proteome</keyword>
<dbReference type="GO" id="GO:0000107">
    <property type="term" value="F:imidazoleglycerol-phosphate synthase activity"/>
    <property type="evidence" value="ECO:0007669"/>
    <property type="project" value="UniProtKB-UniRule"/>
</dbReference>
<evidence type="ECO:0000256" key="7">
    <source>
        <dbReference type="ARBA" id="ARBA00023239"/>
    </source>
</evidence>
<evidence type="ECO:0000256" key="11">
    <source>
        <dbReference type="PIRSR" id="PIRSR000495-1"/>
    </source>
</evidence>
<evidence type="ECO:0000313" key="14">
    <source>
        <dbReference type="EMBL" id="SIS97944.1"/>
    </source>
</evidence>
<dbReference type="PIRSF" id="PIRSF000495">
    <property type="entry name" value="Amidotransf_hisH"/>
    <property type="match status" value="1"/>
</dbReference>
<evidence type="ECO:0000259" key="12">
    <source>
        <dbReference type="Pfam" id="PF00117"/>
    </source>
</evidence>
<dbReference type="EC" id="3.5.1.2" evidence="10"/>
<dbReference type="EC" id="4.3.2.10" evidence="10"/>
<dbReference type="Proteomes" id="UP000238314">
    <property type="component" value="Unassembled WGS sequence"/>
</dbReference>
<dbReference type="Proteomes" id="UP000186246">
    <property type="component" value="Unassembled WGS sequence"/>
</dbReference>
<dbReference type="PROSITE" id="PS51273">
    <property type="entry name" value="GATASE_TYPE_1"/>
    <property type="match status" value="1"/>
</dbReference>
<keyword evidence="4 10" id="KW-0378">Hydrolase</keyword>
<sequence>MITIVDYGVGNLRAFVNLYKRLNIPTKIAQNKSDLENAQKLLLPGVGHYDFAMKQLNESGMKDTLDELVLRKKIPVLGVCVGMQMMAKSSEEGKLEGLGWLDAVVKKIDETKINQITKLPHMGWNCVEVNQKTKLFESLENNPEFYFLHSYYFSCNDFSNSIGTTEYGGNFTSAVNHNNIYGIQFHPEKSHRNGEVLLCNFAKI</sequence>
<dbReference type="GO" id="GO:0016829">
    <property type="term" value="F:lyase activity"/>
    <property type="evidence" value="ECO:0007669"/>
    <property type="project" value="UniProtKB-KW"/>
</dbReference>
<name>A0A1N7NHW8_9FLAO</name>
<dbReference type="EMBL" id="FTOJ01000008">
    <property type="protein sequence ID" value="SIS97944.1"/>
    <property type="molecule type" value="Genomic_DNA"/>
</dbReference>
<comment type="subunit">
    <text evidence="2 10">Heterodimer of HisH and HisF.</text>
</comment>
<evidence type="ECO:0000256" key="6">
    <source>
        <dbReference type="ARBA" id="ARBA00023102"/>
    </source>
</evidence>
<dbReference type="InterPro" id="IPR010139">
    <property type="entry name" value="Imidazole-glycPsynth_HisH"/>
</dbReference>
<dbReference type="GO" id="GO:0004359">
    <property type="term" value="F:glutaminase activity"/>
    <property type="evidence" value="ECO:0007669"/>
    <property type="project" value="UniProtKB-EC"/>
</dbReference>
<reference evidence="14" key="3">
    <citation type="submission" date="2017-01" db="EMBL/GenBank/DDBJ databases">
        <authorList>
            <person name="Mah S.A."/>
            <person name="Swanson W.J."/>
            <person name="Moy G.W."/>
            <person name="Vacquier V.D."/>
        </authorList>
    </citation>
    <scope>NUCLEOTIDE SEQUENCE [LARGE SCALE GENOMIC DNA]</scope>
    <source>
        <strain evidence="14">DSM 21068</strain>
    </source>
</reference>
<dbReference type="NCBIfam" id="TIGR01855">
    <property type="entry name" value="IMP_synth_hisH"/>
    <property type="match status" value="1"/>
</dbReference>
<proteinExistence type="inferred from homology"/>
<keyword evidence="5 10" id="KW-0315">Glutamine amidotransferase</keyword>
<dbReference type="EMBL" id="MUGO01000024">
    <property type="protein sequence ID" value="PQA90532.1"/>
    <property type="molecule type" value="Genomic_DNA"/>
</dbReference>
<organism evidence="14 15">
    <name type="scientific">Chryseobacterium piscicola</name>
    <dbReference type="NCBI Taxonomy" id="551459"/>
    <lineage>
        <taxon>Bacteria</taxon>
        <taxon>Pseudomonadati</taxon>
        <taxon>Bacteroidota</taxon>
        <taxon>Flavobacteriia</taxon>
        <taxon>Flavobacteriales</taxon>
        <taxon>Weeksellaceae</taxon>
        <taxon>Chryseobacterium group</taxon>
        <taxon>Chryseobacterium</taxon>
    </lineage>
</organism>
<protein>
    <recommendedName>
        <fullName evidence="10">Imidazole glycerol phosphate synthase subunit HisH</fullName>
        <ecNumber evidence="10">4.3.2.10</ecNumber>
    </recommendedName>
    <alternativeName>
        <fullName evidence="10">IGP synthase glutaminase subunit</fullName>
        <ecNumber evidence="10">3.5.1.2</ecNumber>
    </alternativeName>
    <alternativeName>
        <fullName evidence="10">IGP synthase subunit HisH</fullName>
    </alternativeName>
    <alternativeName>
        <fullName evidence="10">ImGP synthase subunit HisH</fullName>
        <shortName evidence="10">IGPS subunit HisH</shortName>
    </alternativeName>
</protein>
<accession>A0A1N7NHW8</accession>
<dbReference type="OrthoDB" id="9807137at2"/>
<keyword evidence="3 10" id="KW-0028">Amino-acid biosynthesis</keyword>
<keyword evidence="7 10" id="KW-0456">Lyase</keyword>
<comment type="subcellular location">
    <subcellularLocation>
        <location evidence="10">Cytoplasm</location>
    </subcellularLocation>
</comment>
<evidence type="ECO:0000256" key="9">
    <source>
        <dbReference type="ARBA" id="ARBA00049534"/>
    </source>
</evidence>
<reference evidence="13 16" key="1">
    <citation type="submission" date="2016-11" db="EMBL/GenBank/DDBJ databases">
        <title>Whole genomes of Flavobacteriaceae.</title>
        <authorList>
            <person name="Stine C."/>
            <person name="Li C."/>
            <person name="Tadesse D."/>
        </authorList>
    </citation>
    <scope>NUCLEOTIDE SEQUENCE [LARGE SCALE GENOMIC DNA]</scope>
    <source>
        <strain evidence="13 16">DSM 21068</strain>
    </source>
</reference>
<dbReference type="Gene3D" id="3.40.50.880">
    <property type="match status" value="1"/>
</dbReference>
<feature type="active site" description="Nucleophile" evidence="10 11">
    <location>
        <position position="80"/>
    </location>
</feature>
<dbReference type="AlphaFoldDB" id="A0A1N7NHW8"/>
<keyword evidence="14" id="KW-0808">Transferase</keyword>
<dbReference type="PANTHER" id="PTHR42701">
    <property type="entry name" value="IMIDAZOLE GLYCEROL PHOSPHATE SYNTHASE SUBUNIT HISH"/>
    <property type="match status" value="1"/>
</dbReference>
<keyword evidence="10" id="KW-0963">Cytoplasm</keyword>
<dbReference type="RefSeq" id="WP_076452248.1">
    <property type="nucleotide sequence ID" value="NZ_FTOJ01000008.1"/>
</dbReference>
<evidence type="ECO:0000256" key="3">
    <source>
        <dbReference type="ARBA" id="ARBA00022605"/>
    </source>
</evidence>
<feature type="domain" description="Glutamine amidotransferase" evidence="12">
    <location>
        <begin position="4"/>
        <end position="195"/>
    </location>
</feature>
<evidence type="ECO:0000256" key="8">
    <source>
        <dbReference type="ARBA" id="ARBA00047838"/>
    </source>
</evidence>
<comment type="function">
    <text evidence="10">IGPS catalyzes the conversion of PRFAR and glutamine to IGP, AICAR and glutamate. The HisH subunit catalyzes the hydrolysis of glutamine to glutamate and ammonia as part of the synthesis of IGP and AICAR. The resulting ammonia molecule is channeled to the active site of HisF.</text>
</comment>
<comment type="catalytic activity">
    <reaction evidence="8 10">
        <text>5-[(5-phospho-1-deoxy-D-ribulos-1-ylimino)methylamino]-1-(5-phospho-beta-D-ribosyl)imidazole-4-carboxamide + L-glutamine = D-erythro-1-(imidazol-4-yl)glycerol 3-phosphate + 5-amino-1-(5-phospho-beta-D-ribosyl)imidazole-4-carboxamide + L-glutamate + H(+)</text>
        <dbReference type="Rhea" id="RHEA:24793"/>
        <dbReference type="ChEBI" id="CHEBI:15378"/>
        <dbReference type="ChEBI" id="CHEBI:29985"/>
        <dbReference type="ChEBI" id="CHEBI:58278"/>
        <dbReference type="ChEBI" id="CHEBI:58359"/>
        <dbReference type="ChEBI" id="CHEBI:58475"/>
        <dbReference type="ChEBI" id="CHEBI:58525"/>
        <dbReference type="EC" id="4.3.2.10"/>
    </reaction>
</comment>
<reference evidence="15" key="2">
    <citation type="submission" date="2017-01" db="EMBL/GenBank/DDBJ databases">
        <authorList>
            <person name="Varghese N."/>
            <person name="Submissions S."/>
        </authorList>
    </citation>
    <scope>NUCLEOTIDE SEQUENCE [LARGE SCALE GENOMIC DNA]</scope>
    <source>
        <strain evidence="15">DSM 21068</strain>
    </source>
</reference>
<evidence type="ECO:0000256" key="1">
    <source>
        <dbReference type="ARBA" id="ARBA00005091"/>
    </source>
</evidence>
<dbReference type="CDD" id="cd01748">
    <property type="entry name" value="GATase1_IGP_Synthase"/>
    <property type="match status" value="1"/>
</dbReference>
<comment type="pathway">
    <text evidence="1 10">Amino-acid biosynthesis; L-histidine biosynthesis; L-histidine from 5-phospho-alpha-D-ribose 1-diphosphate: step 5/9.</text>
</comment>
<dbReference type="PANTHER" id="PTHR42701:SF1">
    <property type="entry name" value="IMIDAZOLE GLYCEROL PHOSPHATE SYNTHASE SUBUNIT HISH"/>
    <property type="match status" value="1"/>
</dbReference>
<evidence type="ECO:0000256" key="5">
    <source>
        <dbReference type="ARBA" id="ARBA00022962"/>
    </source>
</evidence>
<dbReference type="InterPro" id="IPR029062">
    <property type="entry name" value="Class_I_gatase-like"/>
</dbReference>